<name>F0W331_9STRA</name>
<dbReference type="AlphaFoldDB" id="F0W331"/>
<feature type="region of interest" description="Disordered" evidence="1">
    <location>
        <begin position="100"/>
        <end position="125"/>
    </location>
</feature>
<accession>F0W331</accession>
<dbReference type="HOGENOM" id="CLU_026756_0_0_1"/>
<sequence length="420" mass="48199">MLASTDIYSNIWSTPSTTSRKNDSLGPHYIDISQIAYIHSKQPDFRTQYSSPETISESLTDENFWATPSDDELTEEEDFVPSNSSESALTAKLLSIHNEMNDPSPTLRKTQSLPSSEQKTPCFPIQPPVESRNSEGSVLLFSPVFSIQAFYALSWSAKFLLGIHEPLRHAIYVIDSFFKHLPVEMEAVCLDKHLPNMYHCVQEIISFFRSAFSSFMKSQQHCKCAILLPLLPQLRSTLKKTLKQLYDTMGAQYVRMEAQYSVLGMSLKRNNWTCWLLELARFRSNFYELGTTLQGVLNMEERQLEPAMRQAFTKSTFQAYVLPRLLKSFKSKCIVLVWMIERSKVWGGKSEQSEWVSLMPHTVKFFYRKLCRNTYTHQVEVIFSTLEAFRKQVVFTNDEQGTETSLVVHSEAAGGKCTIM</sequence>
<reference evidence="2" key="2">
    <citation type="submission" date="2011-02" db="EMBL/GenBank/DDBJ databases">
        <authorList>
            <person name="MacLean D."/>
        </authorList>
    </citation>
    <scope>NUCLEOTIDE SEQUENCE</scope>
</reference>
<feature type="compositionally biased region" description="Polar residues" evidence="1">
    <location>
        <begin position="101"/>
        <end position="119"/>
    </location>
</feature>
<organism evidence="2">
    <name type="scientific">Albugo laibachii Nc14</name>
    <dbReference type="NCBI Taxonomy" id="890382"/>
    <lineage>
        <taxon>Eukaryota</taxon>
        <taxon>Sar</taxon>
        <taxon>Stramenopiles</taxon>
        <taxon>Oomycota</taxon>
        <taxon>Peronosporomycetes</taxon>
        <taxon>Albuginales</taxon>
        <taxon>Albuginaceae</taxon>
        <taxon>Albugo</taxon>
    </lineage>
</organism>
<protein>
    <submittedName>
        <fullName evidence="2">Uncharacterized protein AlNc14C12G1409</fullName>
    </submittedName>
</protein>
<gene>
    <name evidence="2" type="primary">AlNc14C12G1409</name>
    <name evidence="2" type="ORF">ALNC14_016110</name>
</gene>
<evidence type="ECO:0000256" key="1">
    <source>
        <dbReference type="SAM" id="MobiDB-lite"/>
    </source>
</evidence>
<reference evidence="2" key="1">
    <citation type="journal article" date="2011" name="PLoS Biol.">
        <title>Gene gain and loss during evolution of obligate parasitism in the white rust pathogen of Arabidopsis thaliana.</title>
        <authorList>
            <person name="Kemen E."/>
            <person name="Gardiner A."/>
            <person name="Schultz-Larsen T."/>
            <person name="Kemen A.C."/>
            <person name="Balmuth A.L."/>
            <person name="Robert-Seilaniantz A."/>
            <person name="Bailey K."/>
            <person name="Holub E."/>
            <person name="Studholme D.J."/>
            <person name="Maclean D."/>
            <person name="Jones J.D."/>
        </authorList>
    </citation>
    <scope>NUCLEOTIDE SEQUENCE</scope>
</reference>
<evidence type="ECO:0000313" key="2">
    <source>
        <dbReference type="EMBL" id="CCA15468.1"/>
    </source>
</evidence>
<proteinExistence type="predicted"/>
<dbReference type="EMBL" id="FR824057">
    <property type="protein sequence ID" value="CCA15468.1"/>
    <property type="molecule type" value="Genomic_DNA"/>
</dbReference>